<evidence type="ECO:0000313" key="2">
    <source>
        <dbReference type="EMBL" id="SBQ32098.1"/>
    </source>
</evidence>
<reference evidence="2" key="1">
    <citation type="submission" date="2016-05" db="EMBL/GenBank/DDBJ databases">
        <authorList>
            <person name="Lavstsen T."/>
            <person name="Jespersen J.S."/>
        </authorList>
    </citation>
    <scope>NUCLEOTIDE SEQUENCE</scope>
    <source>
        <tissue evidence="2">Brain</tissue>
    </source>
</reference>
<gene>
    <name evidence="2" type="primary">KIAA0907</name>
</gene>
<feature type="non-terminal residue" evidence="2">
    <location>
        <position position="46"/>
    </location>
</feature>
<proteinExistence type="predicted"/>
<dbReference type="EMBL" id="HAEA01003618">
    <property type="protein sequence ID" value="SBQ32098.1"/>
    <property type="molecule type" value="Transcribed_RNA"/>
</dbReference>
<evidence type="ECO:0000256" key="1">
    <source>
        <dbReference type="SAM" id="MobiDB-lite"/>
    </source>
</evidence>
<reference evidence="2" key="2">
    <citation type="submission" date="2016-06" db="EMBL/GenBank/DDBJ databases">
        <title>The genome of a short-lived fish provides insights into sex chromosome evolution and the genetic control of aging.</title>
        <authorList>
            <person name="Reichwald K."/>
            <person name="Felder M."/>
            <person name="Petzold A."/>
            <person name="Koch P."/>
            <person name="Groth M."/>
            <person name="Platzer M."/>
        </authorList>
    </citation>
    <scope>NUCLEOTIDE SEQUENCE</scope>
    <source>
        <tissue evidence="2">Brain</tissue>
    </source>
</reference>
<organism evidence="2">
    <name type="scientific">Nothobranchius kadleci</name>
    <name type="common">African annual killifish</name>
    <dbReference type="NCBI Taxonomy" id="1051664"/>
    <lineage>
        <taxon>Eukaryota</taxon>
        <taxon>Metazoa</taxon>
        <taxon>Chordata</taxon>
        <taxon>Craniata</taxon>
        <taxon>Vertebrata</taxon>
        <taxon>Euteleostomi</taxon>
        <taxon>Actinopterygii</taxon>
        <taxon>Neopterygii</taxon>
        <taxon>Teleostei</taxon>
        <taxon>Neoteleostei</taxon>
        <taxon>Acanthomorphata</taxon>
        <taxon>Ovalentaria</taxon>
        <taxon>Atherinomorphae</taxon>
        <taxon>Cyprinodontiformes</taxon>
        <taxon>Nothobranchiidae</taxon>
        <taxon>Nothobranchius</taxon>
    </lineage>
</organism>
<accession>A0A1A8DFA7</accession>
<feature type="non-terminal residue" evidence="2">
    <location>
        <position position="1"/>
    </location>
</feature>
<feature type="compositionally biased region" description="Polar residues" evidence="1">
    <location>
        <begin position="1"/>
        <end position="33"/>
    </location>
</feature>
<name>A0A1A8DFA7_NOTKA</name>
<feature type="region of interest" description="Disordered" evidence="1">
    <location>
        <begin position="1"/>
        <end position="46"/>
    </location>
</feature>
<dbReference type="AlphaFoldDB" id="A0A1A8DFA7"/>
<protein>
    <submittedName>
        <fullName evidence="2">KIAA0907 protein</fullName>
    </submittedName>
</protein>
<sequence>NFSSTNQAHQLQENSSDSNPVCQSRRSPLTACSPNPHLPTRTPPTL</sequence>